<keyword evidence="2" id="KW-1185">Reference proteome</keyword>
<proteinExistence type="predicted"/>
<organism evidence="1 2">
    <name type="scientific">Periplaneta americana</name>
    <name type="common">American cockroach</name>
    <name type="synonym">Blatta americana</name>
    <dbReference type="NCBI Taxonomy" id="6978"/>
    <lineage>
        <taxon>Eukaryota</taxon>
        <taxon>Metazoa</taxon>
        <taxon>Ecdysozoa</taxon>
        <taxon>Arthropoda</taxon>
        <taxon>Hexapoda</taxon>
        <taxon>Insecta</taxon>
        <taxon>Pterygota</taxon>
        <taxon>Neoptera</taxon>
        <taxon>Polyneoptera</taxon>
        <taxon>Dictyoptera</taxon>
        <taxon>Blattodea</taxon>
        <taxon>Blattoidea</taxon>
        <taxon>Blattidae</taxon>
        <taxon>Blattinae</taxon>
        <taxon>Periplaneta</taxon>
    </lineage>
</organism>
<evidence type="ECO:0000313" key="2">
    <source>
        <dbReference type="Proteomes" id="UP001148838"/>
    </source>
</evidence>
<sequence>MSPGSSTESYPAFVRIGLRENTGKKLNQGRNSYVSDRYGYTVRKNSPQYMFRNSSHSCHYRRYRTYRKVQDNRENLELNGLHQLLVYVDDVNMFGENPHTIRKTRKFYLKQARRVLKRSEHLNALYCTPTRRKSQRNETQRVRDLCDLRERIIEAREHSRRYALTCLARNRSSPRYRDLRERILEAIESIPEDMLQRAWQEIVHRLDIVIFGSAS</sequence>
<comment type="caution">
    <text evidence="1">The sequence shown here is derived from an EMBL/GenBank/DDBJ whole genome shotgun (WGS) entry which is preliminary data.</text>
</comment>
<dbReference type="EMBL" id="JAJSOF020000038">
    <property type="protein sequence ID" value="KAJ4427327.1"/>
    <property type="molecule type" value="Genomic_DNA"/>
</dbReference>
<accession>A0ABQ8S068</accession>
<reference evidence="1 2" key="1">
    <citation type="journal article" date="2022" name="Allergy">
        <title>Genome assembly and annotation of Periplaneta americana reveal a comprehensive cockroach allergen profile.</title>
        <authorList>
            <person name="Wang L."/>
            <person name="Xiong Q."/>
            <person name="Saelim N."/>
            <person name="Wang L."/>
            <person name="Nong W."/>
            <person name="Wan A.T."/>
            <person name="Shi M."/>
            <person name="Liu X."/>
            <person name="Cao Q."/>
            <person name="Hui J.H.L."/>
            <person name="Sookrung N."/>
            <person name="Leung T.F."/>
            <person name="Tungtrongchitr A."/>
            <person name="Tsui S.K.W."/>
        </authorList>
    </citation>
    <scope>NUCLEOTIDE SEQUENCE [LARGE SCALE GENOMIC DNA]</scope>
    <source>
        <strain evidence="1">PWHHKU_190912</strain>
    </source>
</reference>
<evidence type="ECO:0000313" key="1">
    <source>
        <dbReference type="EMBL" id="KAJ4427327.1"/>
    </source>
</evidence>
<gene>
    <name evidence="1" type="ORF">ANN_24947</name>
</gene>
<name>A0ABQ8S068_PERAM</name>
<dbReference type="Proteomes" id="UP001148838">
    <property type="component" value="Unassembled WGS sequence"/>
</dbReference>
<protein>
    <submittedName>
        <fullName evidence="1">Uncharacterized protein</fullName>
    </submittedName>
</protein>